<feature type="binding site" evidence="2">
    <location>
        <position position="45"/>
    </location>
    <ligand>
        <name>Mg(2+)</name>
        <dbReference type="ChEBI" id="CHEBI:18420"/>
        <label>1</label>
    </ligand>
</feature>
<keyword evidence="2" id="KW-0479">Metal-binding</keyword>
<dbReference type="EC" id="2.7.4.16" evidence="2"/>
<evidence type="ECO:0000313" key="5">
    <source>
        <dbReference type="EMBL" id="HHH12836.1"/>
    </source>
</evidence>
<feature type="domain" description="PurM-like N-terminal" evidence="3">
    <location>
        <begin position="26"/>
        <end position="135"/>
    </location>
</feature>
<dbReference type="Gene3D" id="3.30.1330.10">
    <property type="entry name" value="PurM-like, N-terminal domain"/>
    <property type="match status" value="1"/>
</dbReference>
<feature type="binding site" evidence="2">
    <location>
        <position position="43"/>
    </location>
    <ligand>
        <name>Mg(2+)</name>
        <dbReference type="ChEBI" id="CHEBI:18420"/>
        <label>4</label>
    </ligand>
</feature>
<organism evidence="5">
    <name type="scientific">Thiolapillus brandeum</name>
    <dbReference type="NCBI Taxonomy" id="1076588"/>
    <lineage>
        <taxon>Bacteria</taxon>
        <taxon>Pseudomonadati</taxon>
        <taxon>Pseudomonadota</taxon>
        <taxon>Gammaproteobacteria</taxon>
        <taxon>Chromatiales</taxon>
        <taxon>Sedimenticolaceae</taxon>
        <taxon>Thiolapillus</taxon>
    </lineage>
</organism>
<dbReference type="Pfam" id="PF00586">
    <property type="entry name" value="AIRS"/>
    <property type="match status" value="1"/>
</dbReference>
<reference evidence="5" key="1">
    <citation type="journal article" date="2020" name="mSystems">
        <title>Genome- and Community-Level Interaction Insights into Carbon Utilization and Element Cycling Functions of Hydrothermarchaeota in Hydrothermal Sediment.</title>
        <authorList>
            <person name="Zhou Z."/>
            <person name="Liu Y."/>
            <person name="Xu W."/>
            <person name="Pan J."/>
            <person name="Luo Z.H."/>
            <person name="Li M."/>
        </authorList>
    </citation>
    <scope>NUCLEOTIDE SEQUENCE [LARGE SCALE GENOMIC DNA]</scope>
    <source>
        <strain evidence="5">HyVt-535</strain>
    </source>
</reference>
<feature type="binding site" evidence="2">
    <location>
        <position position="120"/>
    </location>
    <ligand>
        <name>Mg(2+)</name>
        <dbReference type="ChEBI" id="CHEBI:18420"/>
        <label>1</label>
    </ligand>
</feature>
<dbReference type="AlphaFoldDB" id="A0A7C5IYP5"/>
<evidence type="ECO:0000259" key="4">
    <source>
        <dbReference type="Pfam" id="PF02769"/>
    </source>
</evidence>
<proteinExistence type="inferred from homology"/>
<keyword evidence="1 2" id="KW-0784">Thiamine biosynthesis</keyword>
<comment type="caution">
    <text evidence="2">Lacks conserved residue(s) required for the propagation of feature annotation.</text>
</comment>
<dbReference type="CDD" id="cd02194">
    <property type="entry name" value="ThiL"/>
    <property type="match status" value="1"/>
</dbReference>
<dbReference type="GO" id="GO:0009030">
    <property type="term" value="F:thiamine-phosphate kinase activity"/>
    <property type="evidence" value="ECO:0007669"/>
    <property type="project" value="UniProtKB-UniRule"/>
</dbReference>
<dbReference type="Proteomes" id="UP000886100">
    <property type="component" value="Unassembled WGS sequence"/>
</dbReference>
<dbReference type="InterPro" id="IPR010918">
    <property type="entry name" value="PurM-like_C_dom"/>
</dbReference>
<dbReference type="GO" id="GO:0000287">
    <property type="term" value="F:magnesium ion binding"/>
    <property type="evidence" value="ECO:0007669"/>
    <property type="project" value="UniProtKB-UniRule"/>
</dbReference>
<keyword evidence="2" id="KW-0067">ATP-binding</keyword>
<feature type="binding site" evidence="2">
    <location>
        <position position="256"/>
    </location>
    <ligand>
        <name>substrate</name>
    </ligand>
</feature>
<gene>
    <name evidence="2 5" type="primary">thiL</name>
    <name evidence="5" type="ORF">ENJ98_01235</name>
</gene>
<dbReference type="NCBIfam" id="TIGR01379">
    <property type="entry name" value="thiL"/>
    <property type="match status" value="1"/>
</dbReference>
<dbReference type="UniPathway" id="UPA00060">
    <property type="reaction ID" value="UER00142"/>
</dbReference>
<comment type="function">
    <text evidence="2">Catalyzes the ATP-dependent phosphorylation of thiamine-monophosphate (TMP) to form thiamine-pyrophosphate (TPP), the active form of vitamin B1.</text>
</comment>
<feature type="binding site" evidence="2">
    <location>
        <begin position="119"/>
        <end position="120"/>
    </location>
    <ligand>
        <name>ATP</name>
        <dbReference type="ChEBI" id="CHEBI:30616"/>
    </ligand>
</feature>
<feature type="binding site" evidence="2">
    <location>
        <position position="307"/>
    </location>
    <ligand>
        <name>substrate</name>
    </ligand>
</feature>
<feature type="binding site" evidence="2">
    <location>
        <position position="208"/>
    </location>
    <ligand>
        <name>Mg(2+)</name>
        <dbReference type="ChEBI" id="CHEBI:18420"/>
        <label>5</label>
    </ligand>
</feature>
<accession>A0A7C5IYP5</accession>
<keyword evidence="2" id="KW-0547">Nucleotide-binding</keyword>
<keyword evidence="2" id="KW-0460">Magnesium</keyword>
<feature type="binding site" evidence="2">
    <location>
        <position position="73"/>
    </location>
    <ligand>
        <name>Mg(2+)</name>
        <dbReference type="ChEBI" id="CHEBI:18420"/>
        <label>2</label>
    </ligand>
</feature>
<dbReference type="GO" id="GO:0009228">
    <property type="term" value="P:thiamine biosynthetic process"/>
    <property type="evidence" value="ECO:0007669"/>
    <property type="project" value="UniProtKB-KW"/>
</dbReference>
<comment type="similarity">
    <text evidence="2">Belongs to the thiamine-monophosphate kinase family.</text>
</comment>
<feature type="binding site" evidence="2">
    <location>
        <position position="28"/>
    </location>
    <ligand>
        <name>Mg(2+)</name>
        <dbReference type="ChEBI" id="CHEBI:18420"/>
        <label>3</label>
    </ligand>
</feature>
<feature type="domain" description="PurM-like C-terminal" evidence="4">
    <location>
        <begin position="148"/>
        <end position="293"/>
    </location>
</feature>
<feature type="binding site" evidence="2">
    <location>
        <position position="73"/>
    </location>
    <ligand>
        <name>Mg(2+)</name>
        <dbReference type="ChEBI" id="CHEBI:18420"/>
        <label>3</label>
    </ligand>
</feature>
<feature type="binding site" evidence="2">
    <location>
        <position position="28"/>
    </location>
    <ligand>
        <name>Mg(2+)</name>
        <dbReference type="ChEBI" id="CHEBI:18420"/>
        <label>4</label>
    </ligand>
</feature>
<dbReference type="Gene3D" id="3.90.650.10">
    <property type="entry name" value="PurM-like C-terminal domain"/>
    <property type="match status" value="1"/>
</dbReference>
<feature type="binding site" evidence="2">
    <location>
        <position position="144"/>
    </location>
    <ligand>
        <name>ATP</name>
        <dbReference type="ChEBI" id="CHEBI:30616"/>
    </ligand>
</feature>
<name>A0A7C5IYP5_9GAMM</name>
<keyword evidence="2 5" id="KW-0418">Kinase</keyword>
<dbReference type="SUPFAM" id="SSF55326">
    <property type="entry name" value="PurM N-terminal domain-like"/>
    <property type="match status" value="1"/>
</dbReference>
<evidence type="ECO:0000256" key="1">
    <source>
        <dbReference type="ARBA" id="ARBA00022977"/>
    </source>
</evidence>
<dbReference type="InterPro" id="IPR036921">
    <property type="entry name" value="PurM-like_N_sf"/>
</dbReference>
<comment type="miscellaneous">
    <text evidence="2">Reaction mechanism of ThiL seems to utilize a direct, inline transfer of the gamma-phosphate of ATP to TMP rather than a phosphorylated enzyme intermediate.</text>
</comment>
<feature type="binding site" evidence="2">
    <location>
        <position position="45"/>
    </location>
    <ligand>
        <name>Mg(2+)</name>
        <dbReference type="ChEBI" id="CHEBI:18420"/>
        <label>2</label>
    </ligand>
</feature>
<dbReference type="PIRSF" id="PIRSF005303">
    <property type="entry name" value="Thiam_monoph_kin"/>
    <property type="match status" value="1"/>
</dbReference>
<keyword evidence="2 5" id="KW-0808">Transferase</keyword>
<dbReference type="PANTHER" id="PTHR30270">
    <property type="entry name" value="THIAMINE-MONOPHOSPHATE KINASE"/>
    <property type="match status" value="1"/>
</dbReference>
<dbReference type="PANTHER" id="PTHR30270:SF0">
    <property type="entry name" value="THIAMINE-MONOPHOSPHATE KINASE"/>
    <property type="match status" value="1"/>
</dbReference>
<dbReference type="EMBL" id="DROM01000078">
    <property type="protein sequence ID" value="HHH12836.1"/>
    <property type="molecule type" value="Genomic_DNA"/>
</dbReference>
<dbReference type="Pfam" id="PF02769">
    <property type="entry name" value="AIRS_C"/>
    <property type="match status" value="1"/>
</dbReference>
<dbReference type="InterPro" id="IPR036676">
    <property type="entry name" value="PurM-like_C_sf"/>
</dbReference>
<comment type="catalytic activity">
    <reaction evidence="2">
        <text>thiamine phosphate + ATP = thiamine diphosphate + ADP</text>
        <dbReference type="Rhea" id="RHEA:15913"/>
        <dbReference type="ChEBI" id="CHEBI:30616"/>
        <dbReference type="ChEBI" id="CHEBI:37575"/>
        <dbReference type="ChEBI" id="CHEBI:58937"/>
        <dbReference type="ChEBI" id="CHEBI:456216"/>
        <dbReference type="EC" id="2.7.4.16"/>
    </reaction>
</comment>
<feature type="binding site" evidence="2">
    <location>
        <position position="205"/>
    </location>
    <ligand>
        <name>Mg(2+)</name>
        <dbReference type="ChEBI" id="CHEBI:18420"/>
        <label>3</label>
    </ligand>
</feature>
<protein>
    <recommendedName>
        <fullName evidence="2">Thiamine-monophosphate kinase</fullName>
        <shortName evidence="2">TMP kinase</shortName>
        <shortName evidence="2">Thiamine-phosphate kinase</shortName>
        <ecNumber evidence="2">2.7.4.16</ecNumber>
    </recommendedName>
</protein>
<comment type="pathway">
    <text evidence="2">Cofactor biosynthesis; thiamine diphosphate biosynthesis; thiamine diphosphate from thiamine phosphate: step 1/1.</text>
</comment>
<dbReference type="HAMAP" id="MF_02128">
    <property type="entry name" value="TMP_kinase"/>
    <property type="match status" value="1"/>
</dbReference>
<dbReference type="InterPro" id="IPR016188">
    <property type="entry name" value="PurM-like_N"/>
</dbReference>
<feature type="binding site" evidence="2">
    <location>
        <position position="73"/>
    </location>
    <ligand>
        <name>Mg(2+)</name>
        <dbReference type="ChEBI" id="CHEBI:18420"/>
        <label>4</label>
    </ligand>
</feature>
<evidence type="ECO:0000259" key="3">
    <source>
        <dbReference type="Pfam" id="PF00586"/>
    </source>
</evidence>
<evidence type="ECO:0000256" key="2">
    <source>
        <dbReference type="HAMAP-Rule" id="MF_02128"/>
    </source>
</evidence>
<comment type="caution">
    <text evidence="5">The sequence shown here is derived from an EMBL/GenBank/DDBJ whole genome shotgun (WGS) entry which is preliminary data.</text>
</comment>
<dbReference type="GO" id="GO:0005524">
    <property type="term" value="F:ATP binding"/>
    <property type="evidence" value="ECO:0007669"/>
    <property type="project" value="UniProtKB-UniRule"/>
</dbReference>
<sequence length="311" mass="32503">MAEFELIERFFADLAPRGPGVELGIGDDAALLRPPPGRELAMTLDTLVAGRHFLSDTDPEGLGHKALAVNLSDLAAMGAEPAWALLSLTLPEADEAWLAAFGAGLGALARRHGVALVGGDTCRGPLSISLQLTGFMEPGRALRRDGARPGDHVFVTGTLGDAALALEGLLAGVPVPDALRRRLERPEPRLAEGRALAGVASACIDLSDGLVADLGHLCEASGCGARLEAARIPRSGEASKWLEARGDWRPLLAGGDDYELCFTVPPERLDALAASGIFCTRIGEMVQGSGVTVLDERGSPLPPMPGYDHFP</sequence>
<feature type="binding site" evidence="2">
    <location>
        <position position="207"/>
    </location>
    <ligand>
        <name>ATP</name>
        <dbReference type="ChEBI" id="CHEBI:30616"/>
    </ligand>
</feature>
<feature type="binding site" evidence="2">
    <location>
        <position position="52"/>
    </location>
    <ligand>
        <name>substrate</name>
    </ligand>
</feature>
<dbReference type="GO" id="GO:0009229">
    <property type="term" value="P:thiamine diphosphate biosynthetic process"/>
    <property type="evidence" value="ECO:0007669"/>
    <property type="project" value="UniProtKB-UniRule"/>
</dbReference>
<dbReference type="SUPFAM" id="SSF56042">
    <property type="entry name" value="PurM C-terminal domain-like"/>
    <property type="match status" value="1"/>
</dbReference>
<dbReference type="InterPro" id="IPR006283">
    <property type="entry name" value="ThiL-like"/>
</dbReference>